<evidence type="ECO:0000313" key="1">
    <source>
        <dbReference type="EMBL" id="KAK1378559.1"/>
    </source>
</evidence>
<accession>A0AAD8MN20</accession>
<proteinExistence type="predicted"/>
<dbReference type="Proteomes" id="UP001237642">
    <property type="component" value="Unassembled WGS sequence"/>
</dbReference>
<reference evidence="1" key="1">
    <citation type="submission" date="2023-02" db="EMBL/GenBank/DDBJ databases">
        <title>Genome of toxic invasive species Heracleum sosnowskyi carries increased number of genes despite the absence of recent whole-genome duplications.</title>
        <authorList>
            <person name="Schelkunov M."/>
            <person name="Shtratnikova V."/>
            <person name="Makarenko M."/>
            <person name="Klepikova A."/>
            <person name="Omelchenko D."/>
            <person name="Novikova G."/>
            <person name="Obukhova E."/>
            <person name="Bogdanov V."/>
            <person name="Penin A."/>
            <person name="Logacheva M."/>
        </authorList>
    </citation>
    <scope>NUCLEOTIDE SEQUENCE</scope>
    <source>
        <strain evidence="1">Hsosn_3</strain>
        <tissue evidence="1">Leaf</tissue>
    </source>
</reference>
<comment type="caution">
    <text evidence="1">The sequence shown here is derived from an EMBL/GenBank/DDBJ whole genome shotgun (WGS) entry which is preliminary data.</text>
</comment>
<keyword evidence="2" id="KW-1185">Reference proteome</keyword>
<gene>
    <name evidence="1" type="ORF">POM88_025303</name>
</gene>
<protein>
    <submittedName>
        <fullName evidence="1">Uncharacterized protein</fullName>
    </submittedName>
</protein>
<evidence type="ECO:0000313" key="2">
    <source>
        <dbReference type="Proteomes" id="UP001237642"/>
    </source>
</evidence>
<sequence length="150" mass="17850">MQRRITPTMDSITKELSFEDDLIHNDYDSAEFSTISDLQADEGDMFWDDEYEFAEVERLDAEKNETEHNADGYHDEIPYVDSNTQSKKKRKRITMKEYYSYKLQVRKDEGLHVRLAGRLYQQYVVDAFSYDLKKKNYFGTCLGVMYVVEF</sequence>
<dbReference type="EMBL" id="JAUIZM010000006">
    <property type="protein sequence ID" value="KAK1378559.1"/>
    <property type="molecule type" value="Genomic_DNA"/>
</dbReference>
<dbReference type="AlphaFoldDB" id="A0AAD8MN20"/>
<name>A0AAD8MN20_9APIA</name>
<organism evidence="1 2">
    <name type="scientific">Heracleum sosnowskyi</name>
    <dbReference type="NCBI Taxonomy" id="360622"/>
    <lineage>
        <taxon>Eukaryota</taxon>
        <taxon>Viridiplantae</taxon>
        <taxon>Streptophyta</taxon>
        <taxon>Embryophyta</taxon>
        <taxon>Tracheophyta</taxon>
        <taxon>Spermatophyta</taxon>
        <taxon>Magnoliopsida</taxon>
        <taxon>eudicotyledons</taxon>
        <taxon>Gunneridae</taxon>
        <taxon>Pentapetalae</taxon>
        <taxon>asterids</taxon>
        <taxon>campanulids</taxon>
        <taxon>Apiales</taxon>
        <taxon>Apiaceae</taxon>
        <taxon>Apioideae</taxon>
        <taxon>apioid superclade</taxon>
        <taxon>Tordylieae</taxon>
        <taxon>Tordyliinae</taxon>
        <taxon>Heracleum</taxon>
    </lineage>
</organism>
<dbReference type="PANTHER" id="PTHR45786:SF74">
    <property type="entry name" value="ATP-DEPENDENT DNA HELICASE"/>
    <property type="match status" value="1"/>
</dbReference>
<reference evidence="1" key="2">
    <citation type="submission" date="2023-05" db="EMBL/GenBank/DDBJ databases">
        <authorList>
            <person name="Schelkunov M.I."/>
        </authorList>
    </citation>
    <scope>NUCLEOTIDE SEQUENCE</scope>
    <source>
        <strain evidence="1">Hsosn_3</strain>
        <tissue evidence="1">Leaf</tissue>
    </source>
</reference>
<dbReference type="PANTHER" id="PTHR45786">
    <property type="entry name" value="DNA BINDING PROTEIN-LIKE"/>
    <property type="match status" value="1"/>
</dbReference>